<dbReference type="AlphaFoldDB" id="A0A2P2PMJ2"/>
<evidence type="ECO:0000313" key="1">
    <source>
        <dbReference type="EMBL" id="MBX55946.1"/>
    </source>
</evidence>
<name>A0A2P2PMJ2_RHIMU</name>
<proteinExistence type="predicted"/>
<dbReference type="EMBL" id="GGEC01075462">
    <property type="protein sequence ID" value="MBX55946.1"/>
    <property type="molecule type" value="Transcribed_RNA"/>
</dbReference>
<protein>
    <submittedName>
        <fullName evidence="1">Uncharacterized protein</fullName>
    </submittedName>
</protein>
<sequence>MGLCVCFGFVLALHHHHQLSYSSSFQMNLLLPIE</sequence>
<organism evidence="1">
    <name type="scientific">Rhizophora mucronata</name>
    <name type="common">Asiatic mangrove</name>
    <dbReference type="NCBI Taxonomy" id="61149"/>
    <lineage>
        <taxon>Eukaryota</taxon>
        <taxon>Viridiplantae</taxon>
        <taxon>Streptophyta</taxon>
        <taxon>Embryophyta</taxon>
        <taxon>Tracheophyta</taxon>
        <taxon>Spermatophyta</taxon>
        <taxon>Magnoliopsida</taxon>
        <taxon>eudicotyledons</taxon>
        <taxon>Gunneridae</taxon>
        <taxon>Pentapetalae</taxon>
        <taxon>rosids</taxon>
        <taxon>fabids</taxon>
        <taxon>Malpighiales</taxon>
        <taxon>Rhizophoraceae</taxon>
        <taxon>Rhizophora</taxon>
    </lineage>
</organism>
<reference evidence="1" key="1">
    <citation type="submission" date="2018-02" db="EMBL/GenBank/DDBJ databases">
        <title>Rhizophora mucronata_Transcriptome.</title>
        <authorList>
            <person name="Meera S.P."/>
            <person name="Sreeshan A."/>
            <person name="Augustine A."/>
        </authorList>
    </citation>
    <scope>NUCLEOTIDE SEQUENCE</scope>
    <source>
        <tissue evidence="1">Leaf</tissue>
    </source>
</reference>
<accession>A0A2P2PMJ2</accession>